<dbReference type="EMBL" id="VWFO01000011">
    <property type="protein sequence ID" value="KAA4664395.1"/>
    <property type="molecule type" value="Genomic_DNA"/>
</dbReference>
<dbReference type="Proteomes" id="UP000323717">
    <property type="component" value="Unassembled WGS sequence"/>
</dbReference>
<keyword evidence="7" id="KW-0067">ATP-binding</keyword>
<evidence type="ECO:0000313" key="20">
    <source>
        <dbReference type="Proteomes" id="UP000318823"/>
    </source>
</evidence>
<evidence type="ECO:0000313" key="26">
    <source>
        <dbReference type="Proteomes" id="UP000473905"/>
    </source>
</evidence>
<evidence type="ECO:0000256" key="4">
    <source>
        <dbReference type="ARBA" id="ARBA00022695"/>
    </source>
</evidence>
<dbReference type="Proteomes" id="UP001215078">
    <property type="component" value="Unassembled WGS sequence"/>
</dbReference>
<evidence type="ECO:0000313" key="16">
    <source>
        <dbReference type="EMBL" id="KAB1321739.1"/>
    </source>
</evidence>
<reference evidence="19" key="2">
    <citation type="journal article" date="2018" name="Nature">
        <title>Human gut bacteria contain acquired interbacterial defence systems.</title>
        <authorList>
            <person name="Ross B.D."/>
            <person name="Verster A.J."/>
            <person name="Radey M.C."/>
            <person name="Schmidtke D.T."/>
            <person name="Pope C.E."/>
            <person name="Hoffman L.R."/>
            <person name="Hajjar A."/>
            <person name="Peterson S.B."/>
            <person name="Borenstein E."/>
            <person name="Mougous J."/>
        </authorList>
    </citation>
    <scope>NUCLEOTIDE SEQUENCE</scope>
    <source>
        <strain evidence="19">3725 D1 iv</strain>
    </source>
</reference>
<evidence type="ECO:0000313" key="24">
    <source>
        <dbReference type="Proteomes" id="UP000435985"/>
    </source>
</evidence>
<dbReference type="EMBL" id="JAQNZF010000024">
    <property type="protein sequence ID" value="MDC2743933.1"/>
    <property type="molecule type" value="Genomic_DNA"/>
</dbReference>
<evidence type="ECO:0000313" key="17">
    <source>
        <dbReference type="EMBL" id="MDC2743933.1"/>
    </source>
</evidence>
<keyword evidence="2" id="KW-1277">Toxin-antitoxin system</keyword>
<evidence type="ECO:0000259" key="10">
    <source>
        <dbReference type="Pfam" id="PF01909"/>
    </source>
</evidence>
<dbReference type="Gene3D" id="3.30.460.10">
    <property type="entry name" value="Beta Polymerase, domain 2"/>
    <property type="match status" value="1"/>
</dbReference>
<dbReference type="AlphaFoldDB" id="A0A139LB97"/>
<sequence>MKTKDEIIAILRNFKEEFGERYGIEKLGLFGSVARGEQKEDSDIDICVKLQDPDYFTRMEIKESLEERFNAKVDVVSLTAIMRSLFRNHIEKDAIYI</sequence>
<evidence type="ECO:0000256" key="5">
    <source>
        <dbReference type="ARBA" id="ARBA00022723"/>
    </source>
</evidence>
<keyword evidence="6" id="KW-0547">Nucleotide-binding</keyword>
<dbReference type="InterPro" id="IPR043519">
    <property type="entry name" value="NT_sf"/>
</dbReference>
<dbReference type="PANTHER" id="PTHR33571:SF14">
    <property type="entry name" value="PROTEIN ADENYLYLTRANSFERASE MJ0435-RELATED"/>
    <property type="match status" value="1"/>
</dbReference>
<dbReference type="Proteomes" id="UP001219389">
    <property type="component" value="Unassembled WGS sequence"/>
</dbReference>
<evidence type="ECO:0000256" key="3">
    <source>
        <dbReference type="ARBA" id="ARBA00022679"/>
    </source>
</evidence>
<evidence type="ECO:0000313" key="23">
    <source>
        <dbReference type="Proteomes" id="UP000375690"/>
    </source>
</evidence>
<dbReference type="GO" id="GO:0005524">
    <property type="term" value="F:ATP binding"/>
    <property type="evidence" value="ECO:0007669"/>
    <property type="project" value="UniProtKB-KW"/>
</dbReference>
<dbReference type="KEGG" id="boa:Bovatus_03094"/>
<dbReference type="EMBL" id="CP041395">
    <property type="protein sequence ID" value="QDM10631.1"/>
    <property type="molecule type" value="Genomic_DNA"/>
</dbReference>
<comment type="similarity">
    <text evidence="9">Belongs to the MntA antitoxin family.</text>
</comment>
<name>A0A139LB97_BACOV</name>
<dbReference type="EMBL" id="VWKB01000003">
    <property type="protein sequence ID" value="KAA4103859.1"/>
    <property type="molecule type" value="Genomic_DNA"/>
</dbReference>
<organism evidence="15 24">
    <name type="scientific">Bacteroides ovatus</name>
    <dbReference type="NCBI Taxonomy" id="28116"/>
    <lineage>
        <taxon>Bacteria</taxon>
        <taxon>Pseudomonadati</taxon>
        <taxon>Bacteroidota</taxon>
        <taxon>Bacteroidia</taxon>
        <taxon>Bacteroidales</taxon>
        <taxon>Bacteroidaceae</taxon>
        <taxon>Bacteroides</taxon>
    </lineage>
</organism>
<dbReference type="EMBL" id="VWFC01000035">
    <property type="protein sequence ID" value="KAB1321739.1"/>
    <property type="molecule type" value="Genomic_DNA"/>
</dbReference>
<reference evidence="17" key="5">
    <citation type="submission" date="2022-10" db="EMBL/GenBank/DDBJ databases">
        <title>Human gut microbiome strain richness.</title>
        <authorList>
            <person name="Chen-Liaw A."/>
        </authorList>
    </citation>
    <scope>NUCLEOTIDE SEQUENCE</scope>
    <source>
        <strain evidence="17">BSD2780120875st1_E1_BSD2780120875_150330</strain>
        <strain evidence="18">RTP21484st1_H8_RTP21484_190118</strain>
    </source>
</reference>
<dbReference type="Pfam" id="PF01909">
    <property type="entry name" value="NTP_transf_2"/>
    <property type="match status" value="1"/>
</dbReference>
<evidence type="ECO:0000256" key="9">
    <source>
        <dbReference type="ARBA" id="ARBA00038276"/>
    </source>
</evidence>
<dbReference type="InterPro" id="IPR002934">
    <property type="entry name" value="Polymerase_NTP_transf_dom"/>
</dbReference>
<dbReference type="Proteomes" id="UP000318823">
    <property type="component" value="Chromosome"/>
</dbReference>
<dbReference type="EMBL" id="VWLX01000022">
    <property type="protein sequence ID" value="KAA3800164.1"/>
    <property type="molecule type" value="Genomic_DNA"/>
</dbReference>
<dbReference type="CDD" id="cd05403">
    <property type="entry name" value="NT_KNTase_like"/>
    <property type="match status" value="1"/>
</dbReference>
<accession>A0A139LB97</accession>
<keyword evidence="5" id="KW-0479">Metal-binding</keyword>
<keyword evidence="3 15" id="KW-0808">Transferase</keyword>
<feature type="domain" description="Polymerase nucleotidyl transferase" evidence="10">
    <location>
        <begin position="11"/>
        <end position="96"/>
    </location>
</feature>
<evidence type="ECO:0000313" key="12">
    <source>
        <dbReference type="EMBL" id="KAA3926246.1"/>
    </source>
</evidence>
<reference evidence="21 22" key="3">
    <citation type="journal article" date="2019" name="Nat. Med.">
        <title>A library of human gut bacterial isolates paired with longitudinal multiomics data enables mechanistic microbiome research.</title>
        <authorList>
            <person name="Poyet M."/>
            <person name="Groussin M."/>
            <person name="Gibbons S.M."/>
            <person name="Avila-Pacheco J."/>
            <person name="Jiang X."/>
            <person name="Kearney S.M."/>
            <person name="Perrotta A.R."/>
            <person name="Berdy B."/>
            <person name="Zhao S."/>
            <person name="Lieberman T.D."/>
            <person name="Swanson P.K."/>
            <person name="Smith M."/>
            <person name="Roesemann S."/>
            <person name="Alexander J.E."/>
            <person name="Rich S.A."/>
            <person name="Livny J."/>
            <person name="Vlamakis H."/>
            <person name="Clish C."/>
            <person name="Bullock K."/>
            <person name="Deik A."/>
            <person name="Scott J."/>
            <person name="Pierce K.A."/>
            <person name="Xavier R.J."/>
            <person name="Alm E.J."/>
        </authorList>
    </citation>
    <scope>NUCLEOTIDE SEQUENCE [LARGE SCALE GENOMIC DNA]</scope>
    <source>
        <strain evidence="14 26">BIOML-A134</strain>
        <strain evidence="15 24">BIOML-A14</strain>
        <strain evidence="12 22">BIOML-A160</strain>
        <strain evidence="13 21">BIOML-A163</strain>
        <strain evidence="11 25">BIOML-A183</strain>
        <strain evidence="16 23">BIOML-A2</strain>
    </source>
</reference>
<dbReference type="GO" id="GO:0046872">
    <property type="term" value="F:metal ion binding"/>
    <property type="evidence" value="ECO:0007669"/>
    <property type="project" value="UniProtKB-KW"/>
</dbReference>
<evidence type="ECO:0000313" key="14">
    <source>
        <dbReference type="EMBL" id="KAA4103859.1"/>
    </source>
</evidence>
<dbReference type="Proteomes" id="UP000460135">
    <property type="component" value="Unassembled WGS sequence"/>
</dbReference>
<dbReference type="Proteomes" id="UP000375690">
    <property type="component" value="Unassembled WGS sequence"/>
</dbReference>
<dbReference type="Proteomes" id="UP000435985">
    <property type="component" value="Unassembled WGS sequence"/>
</dbReference>
<reference evidence="19" key="4">
    <citation type="submission" date="2019-07" db="EMBL/GenBank/DDBJ databases">
        <authorList>
            <person name="Ross B.D."/>
            <person name="Verster A.J."/>
            <person name="Radey M.C."/>
            <person name="Schmidtke D.T."/>
            <person name="Pope C.E."/>
            <person name="Hoffman L.R."/>
            <person name="Hajjar A."/>
            <person name="Peterson S.B."/>
            <person name="Borenstein E."/>
            <person name="Mougous J.D."/>
        </authorList>
    </citation>
    <scope>NUCLEOTIDE SEQUENCE</scope>
    <source>
        <strain evidence="19">3725 D1 iv</strain>
    </source>
</reference>
<keyword evidence="4" id="KW-0548">Nucleotidyltransferase</keyword>
<dbReference type="Proteomes" id="UP000365824">
    <property type="component" value="Unassembled WGS sequence"/>
</dbReference>
<evidence type="ECO:0000313" key="25">
    <source>
        <dbReference type="Proteomes" id="UP000460135"/>
    </source>
</evidence>
<evidence type="ECO:0000313" key="19">
    <source>
        <dbReference type="EMBL" id="QDM10631.1"/>
    </source>
</evidence>
<evidence type="ECO:0000256" key="2">
    <source>
        <dbReference type="ARBA" id="ARBA00022649"/>
    </source>
</evidence>
<dbReference type="STRING" id="28116.Bovatus_03094"/>
<protein>
    <submittedName>
        <fullName evidence="15">Nucleotidyltransferase family protein</fullName>
    </submittedName>
</protein>
<dbReference type="EMBL" id="VWLE01000014">
    <property type="protein sequence ID" value="KAA3954394.1"/>
    <property type="molecule type" value="Genomic_DNA"/>
</dbReference>
<dbReference type="GeneID" id="69482332"/>
<dbReference type="RefSeq" id="WP_004298496.1">
    <property type="nucleotide sequence ID" value="NZ_CAAKNR010000095.1"/>
</dbReference>
<dbReference type="SUPFAM" id="SSF81301">
    <property type="entry name" value="Nucleotidyltransferase"/>
    <property type="match status" value="1"/>
</dbReference>
<dbReference type="EMBL" id="VWLB01000031">
    <property type="protein sequence ID" value="KAA3926246.1"/>
    <property type="molecule type" value="Genomic_DNA"/>
</dbReference>
<evidence type="ECO:0000313" key="22">
    <source>
        <dbReference type="Proteomes" id="UP000365824"/>
    </source>
</evidence>
<evidence type="ECO:0000313" key="11">
    <source>
        <dbReference type="EMBL" id="KAA3800164.1"/>
    </source>
</evidence>
<reference evidence="20" key="1">
    <citation type="journal article" date="2018" name="J. Anim. Genet.">
        <title>Acquired interbacterial defense systems protect against interspecies antagonism in the human gut microbiome.</title>
        <authorList>
            <person name="Ross B.D."/>
            <person name="Verster A.J."/>
            <person name="Radey M.C."/>
            <person name="Schmidtke D.T."/>
            <person name="Pope C.E."/>
            <person name="Hoffman L.R."/>
            <person name="Hajjar A."/>
            <person name="Peterson S.B."/>
            <person name="Borenstein E."/>
            <person name="Mougous J."/>
        </authorList>
    </citation>
    <scope>NUCLEOTIDE SEQUENCE [LARGE SCALE GENOMIC DNA]</scope>
    <source>
        <strain evidence="20">3725 D1 iv</strain>
    </source>
</reference>
<dbReference type="PANTHER" id="PTHR33571">
    <property type="entry name" value="SSL8005 PROTEIN"/>
    <property type="match status" value="1"/>
</dbReference>
<comment type="cofactor">
    <cofactor evidence="1">
        <name>Mg(2+)</name>
        <dbReference type="ChEBI" id="CHEBI:18420"/>
    </cofactor>
</comment>
<evidence type="ECO:0000313" key="13">
    <source>
        <dbReference type="EMBL" id="KAA3954394.1"/>
    </source>
</evidence>
<evidence type="ECO:0000313" key="15">
    <source>
        <dbReference type="EMBL" id="KAA4664395.1"/>
    </source>
</evidence>
<evidence type="ECO:0000256" key="8">
    <source>
        <dbReference type="ARBA" id="ARBA00022842"/>
    </source>
</evidence>
<evidence type="ECO:0000313" key="21">
    <source>
        <dbReference type="Proteomes" id="UP000323717"/>
    </source>
</evidence>
<dbReference type="GO" id="GO:0016779">
    <property type="term" value="F:nucleotidyltransferase activity"/>
    <property type="evidence" value="ECO:0007669"/>
    <property type="project" value="UniProtKB-KW"/>
</dbReference>
<gene>
    <name evidence="19" type="ORF">DYI28_19105</name>
    <name evidence="16" type="ORF">F3B53_21555</name>
    <name evidence="15" type="ORF">F3B98_11275</name>
    <name evidence="14" type="ORF">F3D66_03310</name>
    <name evidence="13" type="ORF">F3D71_02390</name>
    <name evidence="12" type="ORF">F3F25_17595</name>
    <name evidence="11" type="ORF">F3F51_22820</name>
    <name evidence="17" type="ORF">PO382_17060</name>
    <name evidence="18" type="ORF">PQ628_03745</name>
</gene>
<evidence type="ECO:0000256" key="7">
    <source>
        <dbReference type="ARBA" id="ARBA00022840"/>
    </source>
</evidence>
<keyword evidence="8" id="KW-0460">Magnesium</keyword>
<dbReference type="InterPro" id="IPR052038">
    <property type="entry name" value="Type-VII_TA_antitoxin"/>
</dbReference>
<dbReference type="Proteomes" id="UP000473905">
    <property type="component" value="Unassembled WGS sequence"/>
</dbReference>
<evidence type="ECO:0000256" key="6">
    <source>
        <dbReference type="ARBA" id="ARBA00022741"/>
    </source>
</evidence>
<evidence type="ECO:0000256" key="1">
    <source>
        <dbReference type="ARBA" id="ARBA00001946"/>
    </source>
</evidence>
<proteinExistence type="inferred from homology"/>
<evidence type="ECO:0000313" key="18">
    <source>
        <dbReference type="EMBL" id="MDC7957314.1"/>
    </source>
</evidence>
<dbReference type="EMBL" id="JAQQPO010000003">
    <property type="protein sequence ID" value="MDC7957314.1"/>
    <property type="molecule type" value="Genomic_DNA"/>
</dbReference>
<keyword evidence="26" id="KW-1185">Reference proteome</keyword>